<protein>
    <submittedName>
        <fullName evidence="1">Uncharacterized protein</fullName>
    </submittedName>
</protein>
<dbReference type="Proteomes" id="UP000660047">
    <property type="component" value="Unassembled WGS sequence"/>
</dbReference>
<dbReference type="RefSeq" id="WP_055223572.1">
    <property type="nucleotide sequence ID" value="NZ_BLYL01000010.1"/>
</dbReference>
<sequence>MKKNTPSADEIKNYSHKKMTLPLMEHASEEMKEPVWKLVKKLASYARVPGAMSDFKKMAVFAEDDAIVDVVLDTLQDMKYPFKNTDFIPDIMGYYYSIALISQSMHRREETIKLFNELVDYAISIKSNSALPLARNMDVLSKEYPDLSDLFEKAKTIYRFDAIDSIKERVPIQVNKLYHDYTNADKIEAEYINVENPEDGKVFVEVDENGYVVRIVEKGKNIYTKIFKHYSYDMINYAIVRDVLLRKHMEEMRINDIADARVVEATRTDLKKLYSDIEISVNNKEFAYILDGHEKFNNTDLPKDVQDFLEEIYNDEDLKDAFFDCDIEIYDEAWVKDLEEDDSWFEDLMGSGESSYKNIKPFARDGLGGLWVVLDDEMIGYIGTEGECGILARNINEFMNIVAVQRGYIDDFCNADILKSVDAFIEEYEEPRDSDYNREFNRFIKKHGFTKDLKKIYEYIIKGVTIKPFFQVVATDDEYEDSYSILGSDDGQEALKSLIEMLE</sequence>
<evidence type="ECO:0000313" key="1">
    <source>
        <dbReference type="EMBL" id="GFO94718.1"/>
    </source>
</evidence>
<dbReference type="EMBL" id="BLYL01000010">
    <property type="protein sequence ID" value="GFO94718.1"/>
    <property type="molecule type" value="Genomic_DNA"/>
</dbReference>
<proteinExistence type="predicted"/>
<name>A0AAI9K3D5_9FIRM</name>
<accession>A0AAI9K3D5</accession>
<evidence type="ECO:0000313" key="2">
    <source>
        <dbReference type="Proteomes" id="UP000660047"/>
    </source>
</evidence>
<dbReference type="AlphaFoldDB" id="A0AAI9K3D5"/>
<organism evidence="1 2">
    <name type="scientific">Coprococcus eutactus</name>
    <dbReference type="NCBI Taxonomy" id="33043"/>
    <lineage>
        <taxon>Bacteria</taxon>
        <taxon>Bacillati</taxon>
        <taxon>Bacillota</taxon>
        <taxon>Clostridia</taxon>
        <taxon>Lachnospirales</taxon>
        <taxon>Lachnospiraceae</taxon>
        <taxon>Coprococcus</taxon>
    </lineage>
</organism>
<comment type="caution">
    <text evidence="1">The sequence shown here is derived from an EMBL/GenBank/DDBJ whole genome shotgun (WGS) entry which is preliminary data.</text>
</comment>
<reference evidence="1" key="1">
    <citation type="submission" date="2020-06" db="EMBL/GenBank/DDBJ databases">
        <title>Characterization of fructooligosaccharide metabolism and fructooligosaccharide-degrading enzymes in human commensal butyrate producers.</title>
        <authorList>
            <person name="Tanno H."/>
            <person name="Fujii T."/>
            <person name="Hirano K."/>
            <person name="Maeno S."/>
            <person name="Tonozuka T."/>
            <person name="Sakamoto M."/>
            <person name="Ohkuma M."/>
            <person name="Tochio T."/>
            <person name="Endo A."/>
        </authorList>
    </citation>
    <scope>NUCLEOTIDE SEQUENCE</scope>
    <source>
        <strain evidence="1">JCM 31265</strain>
    </source>
</reference>
<gene>
    <name evidence="1" type="ORF">COEU31_17640</name>
</gene>